<feature type="transmembrane region" description="Helical" evidence="8">
    <location>
        <begin position="344"/>
        <end position="363"/>
    </location>
</feature>
<reference evidence="11 13" key="2">
    <citation type="submission" date="2018-12" db="EMBL/GenBank/DDBJ databases">
        <authorList>
            <person name="hu s."/>
            <person name="Xu Y."/>
            <person name="Xu B."/>
            <person name="Li F."/>
        </authorList>
    </citation>
    <scope>NUCLEOTIDE SEQUENCE [LARGE SCALE GENOMIC DNA]</scope>
    <source>
        <strain evidence="11 13">KSW2-17</strain>
    </source>
</reference>
<keyword evidence="6 8" id="KW-1133">Transmembrane helix</keyword>
<evidence type="ECO:0000313" key="12">
    <source>
        <dbReference type="Proteomes" id="UP000241203"/>
    </source>
</evidence>
<comment type="caution">
    <text evidence="10">The sequence shown here is derived from an EMBL/GenBank/DDBJ whole genome shotgun (WGS) entry which is preliminary data.</text>
</comment>
<name>A0A2P8GRM6_9MICO</name>
<feature type="transmembrane region" description="Helical" evidence="8">
    <location>
        <begin position="178"/>
        <end position="206"/>
    </location>
</feature>
<dbReference type="EMBL" id="PYAU01000001">
    <property type="protein sequence ID" value="PSL36618.1"/>
    <property type="molecule type" value="Genomic_DNA"/>
</dbReference>
<evidence type="ECO:0000313" key="11">
    <source>
        <dbReference type="EMBL" id="RUQ85478.1"/>
    </source>
</evidence>
<keyword evidence="2" id="KW-1003">Cell membrane</keyword>
<dbReference type="GO" id="GO:0009103">
    <property type="term" value="P:lipopolysaccharide biosynthetic process"/>
    <property type="evidence" value="ECO:0007669"/>
    <property type="project" value="UniProtKB-ARBA"/>
</dbReference>
<keyword evidence="13" id="KW-1185">Reference proteome</keyword>
<proteinExistence type="predicted"/>
<evidence type="ECO:0000256" key="4">
    <source>
        <dbReference type="ARBA" id="ARBA00022679"/>
    </source>
</evidence>
<dbReference type="GO" id="GO:0010041">
    <property type="term" value="P:response to iron(III) ion"/>
    <property type="evidence" value="ECO:0007669"/>
    <property type="project" value="TreeGrafter"/>
</dbReference>
<feature type="transmembrane region" description="Helical" evidence="8">
    <location>
        <begin position="314"/>
        <end position="332"/>
    </location>
</feature>
<comment type="subcellular location">
    <subcellularLocation>
        <location evidence="1">Cell membrane</location>
        <topology evidence="1">Multi-pass membrane protein</topology>
    </subcellularLocation>
</comment>
<evidence type="ECO:0000256" key="1">
    <source>
        <dbReference type="ARBA" id="ARBA00004651"/>
    </source>
</evidence>
<dbReference type="EMBL" id="RZGY01000001">
    <property type="protein sequence ID" value="RUQ85478.1"/>
    <property type="molecule type" value="Genomic_DNA"/>
</dbReference>
<keyword evidence="4 10" id="KW-0808">Transferase</keyword>
<feature type="transmembrane region" description="Helical" evidence="8">
    <location>
        <begin position="213"/>
        <end position="236"/>
    </location>
</feature>
<evidence type="ECO:0000256" key="7">
    <source>
        <dbReference type="ARBA" id="ARBA00023136"/>
    </source>
</evidence>
<dbReference type="PANTHER" id="PTHR33908">
    <property type="entry name" value="MANNOSYLTRANSFERASE YKCB-RELATED"/>
    <property type="match status" value="1"/>
</dbReference>
<evidence type="ECO:0000313" key="13">
    <source>
        <dbReference type="Proteomes" id="UP000268291"/>
    </source>
</evidence>
<dbReference type="PANTHER" id="PTHR33908:SF3">
    <property type="entry name" value="UNDECAPRENYL PHOSPHATE-ALPHA-4-AMINO-4-DEOXY-L-ARABINOSE ARABINOSYL TRANSFERASE"/>
    <property type="match status" value="1"/>
</dbReference>
<keyword evidence="3 10" id="KW-0328">Glycosyltransferase</keyword>
<evidence type="ECO:0000256" key="5">
    <source>
        <dbReference type="ARBA" id="ARBA00022692"/>
    </source>
</evidence>
<evidence type="ECO:0000256" key="6">
    <source>
        <dbReference type="ARBA" id="ARBA00022989"/>
    </source>
</evidence>
<evidence type="ECO:0000256" key="2">
    <source>
        <dbReference type="ARBA" id="ARBA00022475"/>
    </source>
</evidence>
<dbReference type="Proteomes" id="UP000241203">
    <property type="component" value="Unassembled WGS sequence"/>
</dbReference>
<feature type="domain" description="Glycosyltransferase RgtA/B/C/D-like" evidence="9">
    <location>
        <begin position="81"/>
        <end position="231"/>
    </location>
</feature>
<dbReference type="GO" id="GO:0016763">
    <property type="term" value="F:pentosyltransferase activity"/>
    <property type="evidence" value="ECO:0007669"/>
    <property type="project" value="TreeGrafter"/>
</dbReference>
<evidence type="ECO:0000313" key="10">
    <source>
        <dbReference type="EMBL" id="PSL36618.1"/>
    </source>
</evidence>
<dbReference type="AlphaFoldDB" id="A0A2P8GRM6"/>
<dbReference type="InterPro" id="IPR038731">
    <property type="entry name" value="RgtA/B/C-like"/>
</dbReference>
<sequence>MAVTASRTQPVAPGDPSPSARRRVLLPAILGVIAVVLSSIRSADVSSWTDEAITVSAATRSWSELWEMLQNIDAVHGVYYAFMHVWIGLFGASEFAIRFPSALAVGGAVVGTYVLGRRFGGERLAVVGAVVTMLLPRLLWAGIEGRPFAFTAVAAVWATVALARALDTRNSAARWALYAILAAVGVLLNVYLALLVVGHLITVVILHRTDRRVVGSFVGSAIVAAVLSAPVILLSFGQRGQVGSEGDRSAVGVIRRVLLNQWFLGETPDDGALPGWFDSVWRASGIVLAVVGIALMAWLVLRSRSARPSPVRELLAYALPWMLVSTLVVAAYTIASSPMYSPRYFTFTVPAVGLLIAAGLLAVPRRVIRWSIAVIGILAVTAVYASQRADYSKSGSDWSTVAEVVEAAEPGDAVYFMPRYEPVDGTAKWTARRIEYVYPEPFQGLDDITLRETGAETGTLDGESDDLDDVLDRLDDEQVVWVIYGDVYPADMVADDLALIESLGFTASSEWSGPRNVVVRYER</sequence>
<accession>A0A2P8GRM6</accession>
<organism evidence="10 12">
    <name type="scientific">Labedella gwakjiensis</name>
    <dbReference type="NCBI Taxonomy" id="390269"/>
    <lineage>
        <taxon>Bacteria</taxon>
        <taxon>Bacillati</taxon>
        <taxon>Actinomycetota</taxon>
        <taxon>Actinomycetes</taxon>
        <taxon>Micrococcales</taxon>
        <taxon>Microbacteriaceae</taxon>
        <taxon>Labedella</taxon>
    </lineage>
</organism>
<dbReference type="Proteomes" id="UP000268291">
    <property type="component" value="Unassembled WGS sequence"/>
</dbReference>
<dbReference type="GO" id="GO:0005886">
    <property type="term" value="C:plasma membrane"/>
    <property type="evidence" value="ECO:0007669"/>
    <property type="project" value="UniProtKB-SubCell"/>
</dbReference>
<gene>
    <name evidence="10" type="ORF">CLV49_0214</name>
    <name evidence="11" type="ORF">ELQ93_00005</name>
</gene>
<feature type="transmembrane region" description="Helical" evidence="8">
    <location>
        <begin position="370"/>
        <end position="386"/>
    </location>
</feature>
<dbReference type="Pfam" id="PF13231">
    <property type="entry name" value="PMT_2"/>
    <property type="match status" value="1"/>
</dbReference>
<dbReference type="InterPro" id="IPR050297">
    <property type="entry name" value="LipidA_mod_glycosyltrf_83"/>
</dbReference>
<keyword evidence="5 8" id="KW-0812">Transmembrane</keyword>
<evidence type="ECO:0000256" key="8">
    <source>
        <dbReference type="SAM" id="Phobius"/>
    </source>
</evidence>
<evidence type="ECO:0000256" key="3">
    <source>
        <dbReference type="ARBA" id="ARBA00022676"/>
    </source>
</evidence>
<feature type="transmembrane region" description="Helical" evidence="8">
    <location>
        <begin position="74"/>
        <end position="92"/>
    </location>
</feature>
<dbReference type="OrthoDB" id="5318634at2"/>
<feature type="transmembrane region" description="Helical" evidence="8">
    <location>
        <begin position="280"/>
        <end position="302"/>
    </location>
</feature>
<reference evidence="10 12" key="1">
    <citation type="submission" date="2018-03" db="EMBL/GenBank/DDBJ databases">
        <title>Genomic Encyclopedia of Archaeal and Bacterial Type Strains, Phase II (KMG-II): from individual species to whole genera.</title>
        <authorList>
            <person name="Goeker M."/>
        </authorList>
    </citation>
    <scope>NUCLEOTIDE SEQUENCE [LARGE SCALE GENOMIC DNA]</scope>
    <source>
        <strain evidence="10 12">DSM 21548</strain>
    </source>
</reference>
<protein>
    <submittedName>
        <fullName evidence="10">Mannosyltransferase</fullName>
    </submittedName>
</protein>
<keyword evidence="7 8" id="KW-0472">Membrane</keyword>
<dbReference type="RefSeq" id="WP_106561871.1">
    <property type="nucleotide sequence ID" value="NZ_PYAU01000001.1"/>
</dbReference>
<evidence type="ECO:0000259" key="9">
    <source>
        <dbReference type="Pfam" id="PF13231"/>
    </source>
</evidence>
<feature type="transmembrane region" description="Helical" evidence="8">
    <location>
        <begin position="122"/>
        <end position="140"/>
    </location>
</feature>
<feature type="transmembrane region" description="Helical" evidence="8">
    <location>
        <begin position="147"/>
        <end position="166"/>
    </location>
</feature>